<evidence type="ECO:0000259" key="4">
    <source>
        <dbReference type="PROSITE" id="PS50014"/>
    </source>
</evidence>
<feature type="domain" description="Bromo" evidence="4">
    <location>
        <begin position="574"/>
        <end position="644"/>
    </location>
</feature>
<feature type="compositionally biased region" description="Polar residues" evidence="3">
    <location>
        <begin position="337"/>
        <end position="357"/>
    </location>
</feature>
<feature type="compositionally biased region" description="Basic and acidic residues" evidence="3">
    <location>
        <begin position="493"/>
        <end position="505"/>
    </location>
</feature>
<keyword evidence="1 2" id="KW-0103">Bromodomain</keyword>
<evidence type="ECO:0000256" key="3">
    <source>
        <dbReference type="SAM" id="MobiDB-lite"/>
    </source>
</evidence>
<feature type="compositionally biased region" description="Low complexity" evidence="3">
    <location>
        <begin position="546"/>
        <end position="557"/>
    </location>
</feature>
<dbReference type="PANTHER" id="PTHR15398">
    <property type="entry name" value="BROMODOMAIN-CONTAINING PROTEIN 8"/>
    <property type="match status" value="1"/>
</dbReference>
<dbReference type="PROSITE" id="PS50014">
    <property type="entry name" value="BROMODOMAIN_2"/>
    <property type="match status" value="1"/>
</dbReference>
<dbReference type="Pfam" id="PF00439">
    <property type="entry name" value="Bromodomain"/>
    <property type="match status" value="1"/>
</dbReference>
<protein>
    <recommendedName>
        <fullName evidence="4">Bromo domain-containing protein</fullName>
    </recommendedName>
</protein>
<dbReference type="Gene3D" id="1.20.920.10">
    <property type="entry name" value="Bromodomain-like"/>
    <property type="match status" value="1"/>
</dbReference>
<dbReference type="STRING" id="747676.F4RFS7"/>
<dbReference type="PANTHER" id="PTHR15398:SF4">
    <property type="entry name" value="BROMODOMAIN-CONTAINING PROTEIN 8 ISOFORM X1"/>
    <property type="match status" value="1"/>
</dbReference>
<dbReference type="SUPFAM" id="SSF47370">
    <property type="entry name" value="Bromodomain"/>
    <property type="match status" value="1"/>
</dbReference>
<dbReference type="eggNOG" id="ENOG502QRPS">
    <property type="taxonomic scope" value="Eukaryota"/>
</dbReference>
<dbReference type="InterPro" id="IPR001487">
    <property type="entry name" value="Bromodomain"/>
</dbReference>
<dbReference type="VEuPathDB" id="FungiDB:MELLADRAFT_77293"/>
<feature type="compositionally biased region" description="Low complexity" evidence="3">
    <location>
        <begin position="253"/>
        <end position="262"/>
    </location>
</feature>
<dbReference type="SMART" id="SM00297">
    <property type="entry name" value="BROMO"/>
    <property type="match status" value="1"/>
</dbReference>
<feature type="region of interest" description="Disordered" evidence="3">
    <location>
        <begin position="184"/>
        <end position="378"/>
    </location>
</feature>
<dbReference type="GO" id="GO:0035267">
    <property type="term" value="C:NuA4 histone acetyltransferase complex"/>
    <property type="evidence" value="ECO:0007669"/>
    <property type="project" value="TreeGrafter"/>
</dbReference>
<dbReference type="InParanoid" id="F4RFS7"/>
<dbReference type="Proteomes" id="UP000001072">
    <property type="component" value="Unassembled WGS sequence"/>
</dbReference>
<evidence type="ECO:0000313" key="6">
    <source>
        <dbReference type="Proteomes" id="UP000001072"/>
    </source>
</evidence>
<dbReference type="InterPro" id="IPR036427">
    <property type="entry name" value="Bromodomain-like_sf"/>
</dbReference>
<dbReference type="GO" id="GO:0006325">
    <property type="term" value="P:chromatin organization"/>
    <property type="evidence" value="ECO:0007669"/>
    <property type="project" value="UniProtKB-ARBA"/>
</dbReference>
<keyword evidence="6" id="KW-1185">Reference proteome</keyword>
<feature type="compositionally biased region" description="Polar residues" evidence="3">
    <location>
        <begin position="507"/>
        <end position="545"/>
    </location>
</feature>
<dbReference type="HOGENOM" id="CLU_022084_1_0_1"/>
<sequence>MELDISTPDFTLSNSYETLLDESLSDITIDQRLLMAQAVHSVQPSGNVDHTFDWTRVVALLQKYATDGRLQFDSRALLDPMACCDAYGNLCQKYLTEHSDLSQSDSALALARKLYEVRIDGISAALMAEEQKCKTLASEIEEIQGGAWDDRLKDPSQLRQILDEMGHVKIDGDEEEFSAECIEPNNDALQPPHSRSTTPLDDEESGSIQPEAAVASPLLSEPSRRSTRKSTTPKAFLQVPVTRKRKARSESLSSAKTDSTTASKKKRTESASPSVESPREEVANVQQSPVRMVTRTKKKANSQSTSKKPTPSSKRRERIPSSALPSPDVDDEIVLQQLISERQSPTPSASTTRSGKTSQRKQAKKSKGNERSKELDPEECELFTLPAPILASSALLTVSETPISLGPEVEKATNVLQSPDIDPHLLPDLTKETVCKDAKLETNKQASEPPRSVAINSLGLQDTDAERTQEGDGGETANGAQSTSHSPVSVRKGQIETEHQADESKAGTPNSVSFPTGITDGSSTAQQTPISLTTPIPQMDSNHLKATTTSAGSSTISDPTSFRRRMLKTHASVQSNPISAVFREPVKDSEAPGYSSIIKRPMDLRGLAKKLRDGNVTTPEEYRRDLMLMLANAVMFNHEGSEVARHAKELLIECDRLLTIFMRGARY</sequence>
<gene>
    <name evidence="5" type="ORF">MELLADRAFT_77293</name>
</gene>
<dbReference type="EMBL" id="GL883099">
    <property type="protein sequence ID" value="EGG08878.1"/>
    <property type="molecule type" value="Genomic_DNA"/>
</dbReference>
<accession>F4RFS7</accession>
<organism evidence="6">
    <name type="scientific">Melampsora larici-populina (strain 98AG31 / pathotype 3-4-7)</name>
    <name type="common">Poplar leaf rust fungus</name>
    <dbReference type="NCBI Taxonomy" id="747676"/>
    <lineage>
        <taxon>Eukaryota</taxon>
        <taxon>Fungi</taxon>
        <taxon>Dikarya</taxon>
        <taxon>Basidiomycota</taxon>
        <taxon>Pucciniomycotina</taxon>
        <taxon>Pucciniomycetes</taxon>
        <taxon>Pucciniales</taxon>
        <taxon>Melampsoraceae</taxon>
        <taxon>Melampsora</taxon>
    </lineage>
</organism>
<dbReference type="OrthoDB" id="1742084at2759"/>
<proteinExistence type="predicted"/>
<evidence type="ECO:0000313" key="5">
    <source>
        <dbReference type="EMBL" id="EGG08878.1"/>
    </source>
</evidence>
<feature type="region of interest" description="Disordered" evidence="3">
    <location>
        <begin position="441"/>
        <end position="559"/>
    </location>
</feature>
<dbReference type="PRINTS" id="PR00503">
    <property type="entry name" value="BROMODOMAIN"/>
</dbReference>
<dbReference type="AlphaFoldDB" id="F4RFS7"/>
<dbReference type="RefSeq" id="XP_007407852.1">
    <property type="nucleotide sequence ID" value="XM_007407790.1"/>
</dbReference>
<dbReference type="GeneID" id="18932924"/>
<evidence type="ECO:0000256" key="2">
    <source>
        <dbReference type="PROSITE-ProRule" id="PRU00035"/>
    </source>
</evidence>
<name>F4RFS7_MELLP</name>
<reference evidence="6" key="1">
    <citation type="journal article" date="2011" name="Proc. Natl. Acad. Sci. U.S.A.">
        <title>Obligate biotrophy features unraveled by the genomic analysis of rust fungi.</title>
        <authorList>
            <person name="Duplessis S."/>
            <person name="Cuomo C.A."/>
            <person name="Lin Y.-C."/>
            <person name="Aerts A."/>
            <person name="Tisserant E."/>
            <person name="Veneault-Fourrey C."/>
            <person name="Joly D.L."/>
            <person name="Hacquard S."/>
            <person name="Amselem J."/>
            <person name="Cantarel B.L."/>
            <person name="Chiu R."/>
            <person name="Coutinho P.M."/>
            <person name="Feau N."/>
            <person name="Field M."/>
            <person name="Frey P."/>
            <person name="Gelhaye E."/>
            <person name="Goldberg J."/>
            <person name="Grabherr M.G."/>
            <person name="Kodira C.D."/>
            <person name="Kohler A."/>
            <person name="Kuees U."/>
            <person name="Lindquist E.A."/>
            <person name="Lucas S.M."/>
            <person name="Mago R."/>
            <person name="Mauceli E."/>
            <person name="Morin E."/>
            <person name="Murat C."/>
            <person name="Pangilinan J.L."/>
            <person name="Park R."/>
            <person name="Pearson M."/>
            <person name="Quesneville H."/>
            <person name="Rouhier N."/>
            <person name="Sakthikumar S."/>
            <person name="Salamov A.A."/>
            <person name="Schmutz J."/>
            <person name="Selles B."/>
            <person name="Shapiro H."/>
            <person name="Tanguay P."/>
            <person name="Tuskan G.A."/>
            <person name="Henrissat B."/>
            <person name="Van de Peer Y."/>
            <person name="Rouze P."/>
            <person name="Ellis J.G."/>
            <person name="Dodds P.N."/>
            <person name="Schein J.E."/>
            <person name="Zhong S."/>
            <person name="Hamelin R.C."/>
            <person name="Grigoriev I.V."/>
            <person name="Szabo L.J."/>
            <person name="Martin F."/>
        </authorList>
    </citation>
    <scope>NUCLEOTIDE SEQUENCE [LARGE SCALE GENOMIC DNA]</scope>
    <source>
        <strain evidence="6">98AG31 / pathotype 3-4-7</strain>
    </source>
</reference>
<evidence type="ECO:0000256" key="1">
    <source>
        <dbReference type="ARBA" id="ARBA00023117"/>
    </source>
</evidence>
<dbReference type="KEGG" id="mlr:MELLADRAFT_77293"/>
<feature type="compositionally biased region" description="Polar residues" evidence="3">
    <location>
        <begin position="478"/>
        <end position="487"/>
    </location>
</feature>